<evidence type="ECO:0000256" key="7">
    <source>
        <dbReference type="ARBA" id="ARBA00022840"/>
    </source>
</evidence>
<dbReference type="EC" id="2.7.13.3" evidence="2"/>
<evidence type="ECO:0000256" key="6">
    <source>
        <dbReference type="ARBA" id="ARBA00022777"/>
    </source>
</evidence>
<evidence type="ECO:0000259" key="11">
    <source>
        <dbReference type="SMART" id="SM00387"/>
    </source>
</evidence>
<sequence>MRLSIHILFISLVFSFASAFAQTVSSLEQMRQKLALSKQDTAKAVLLIDLGRYYLNKPGELAKDMDSALLFSRQAKQLSLALDYDAGVGRSILLDGQVYRERGDRDLAWKTNEKALAFLVAHKMPYETGEAYRSAAAFFSVDDDDNLHKKIAYTEKAVALIGQAGNSLELAYTLQDLGDYYQINEEISKSISALEKALEVYKAVGYKQIQGVTNLLGYVYHLNGENMLALKYGLLAVKVAEEVHDDGMQLCTIYHRLAITYYVLKNYQLAFVYYTKAEAIAEKYKDAGAIQEIKFNLALLLKKLDNPKKALAELNGLVKRYPPTKKDQLITTNFLFANIYMDLKQYPRARYYIDSLDRLGKKFPAEVGRNTTLNKAPIRYFFETGQYRKAYKYLRLNDSITVLNHMHNARMENELYWSRTDSALGKYASALAHYKLYKTVSDSNKNEALRKQLNELQLQFDVEHKDQHIAMLTQQSQLQENRIRIESIYRKVFIGGLIILFSFLGLVYNRYLLKTRSNAIMEKKQSKINNQNELLRKLLQEKEWLVKEIHHRVKNNLQIVISLLNTQSAYLENEDALDAIKNSQHRMQTMSLIHQKLYQSENLSTIDMAVYIRELVAYLSDSFSSDKNVVMDLKVSAVKLDVSQAVPLGLILNEAISNSIKYAFKETKMGRIDIFLKPANDGRYLLCVTDNGPGLPEGFDPYNTGSLGMSLMQGLSQQLDGEFLLENKNGLRVCVTFKAIEFDNLENDIS</sequence>
<proteinExistence type="predicted"/>
<dbReference type="InterPro" id="IPR019734">
    <property type="entry name" value="TPR_rpt"/>
</dbReference>
<dbReference type="Gene3D" id="3.30.450.20">
    <property type="entry name" value="PAS domain"/>
    <property type="match status" value="1"/>
</dbReference>
<dbReference type="Pfam" id="PF07568">
    <property type="entry name" value="HisKA_2"/>
    <property type="match status" value="1"/>
</dbReference>
<gene>
    <name evidence="12" type="ORF">ACFFGT_02545</name>
</gene>
<dbReference type="RefSeq" id="WP_377020927.1">
    <property type="nucleotide sequence ID" value="NZ_JBHLTS010000004.1"/>
</dbReference>
<evidence type="ECO:0000256" key="10">
    <source>
        <dbReference type="SAM" id="SignalP"/>
    </source>
</evidence>
<dbReference type="SMART" id="SM00387">
    <property type="entry name" value="HATPase_c"/>
    <property type="match status" value="1"/>
</dbReference>
<dbReference type="InterPro" id="IPR011990">
    <property type="entry name" value="TPR-like_helical_dom_sf"/>
</dbReference>
<keyword evidence="7" id="KW-0067">ATP-binding</keyword>
<dbReference type="GO" id="GO:0016301">
    <property type="term" value="F:kinase activity"/>
    <property type="evidence" value="ECO:0007669"/>
    <property type="project" value="UniProtKB-KW"/>
</dbReference>
<evidence type="ECO:0000256" key="2">
    <source>
        <dbReference type="ARBA" id="ARBA00012438"/>
    </source>
</evidence>
<dbReference type="Pfam" id="PF02518">
    <property type="entry name" value="HATPase_c"/>
    <property type="match status" value="1"/>
</dbReference>
<name>A0ABV6L111_9SPHI</name>
<dbReference type="Gene3D" id="1.25.40.10">
    <property type="entry name" value="Tetratricopeptide repeat domain"/>
    <property type="match status" value="2"/>
</dbReference>
<keyword evidence="5" id="KW-0547">Nucleotide-binding</keyword>
<evidence type="ECO:0000256" key="9">
    <source>
        <dbReference type="SAM" id="Phobius"/>
    </source>
</evidence>
<evidence type="ECO:0000313" key="13">
    <source>
        <dbReference type="Proteomes" id="UP001589828"/>
    </source>
</evidence>
<feature type="coiled-coil region" evidence="8">
    <location>
        <begin position="521"/>
        <end position="548"/>
    </location>
</feature>
<evidence type="ECO:0000256" key="1">
    <source>
        <dbReference type="ARBA" id="ARBA00000085"/>
    </source>
</evidence>
<keyword evidence="13" id="KW-1185">Reference proteome</keyword>
<dbReference type="InterPro" id="IPR011495">
    <property type="entry name" value="Sig_transdc_His_kin_sub2_dim/P"/>
</dbReference>
<evidence type="ECO:0000313" key="12">
    <source>
        <dbReference type="EMBL" id="MFC0513054.1"/>
    </source>
</evidence>
<dbReference type="SMART" id="SM00028">
    <property type="entry name" value="TPR"/>
    <property type="match status" value="2"/>
</dbReference>
<dbReference type="Pfam" id="PF13424">
    <property type="entry name" value="TPR_12"/>
    <property type="match status" value="1"/>
</dbReference>
<reference evidence="12 13" key="1">
    <citation type="submission" date="2024-09" db="EMBL/GenBank/DDBJ databases">
        <authorList>
            <person name="Sun Q."/>
            <person name="Mori K."/>
        </authorList>
    </citation>
    <scope>NUCLEOTIDE SEQUENCE [LARGE SCALE GENOMIC DNA]</scope>
    <source>
        <strain evidence="12 13">NCAIM B.02415</strain>
    </source>
</reference>
<keyword evidence="9" id="KW-0472">Membrane</keyword>
<organism evidence="12 13">
    <name type="scientific">Mucilaginibacter angelicae</name>
    <dbReference type="NCBI Taxonomy" id="869718"/>
    <lineage>
        <taxon>Bacteria</taxon>
        <taxon>Pseudomonadati</taxon>
        <taxon>Bacteroidota</taxon>
        <taxon>Sphingobacteriia</taxon>
        <taxon>Sphingobacteriales</taxon>
        <taxon>Sphingobacteriaceae</taxon>
        <taxon>Mucilaginibacter</taxon>
    </lineage>
</organism>
<comment type="catalytic activity">
    <reaction evidence="1">
        <text>ATP + protein L-histidine = ADP + protein N-phospho-L-histidine.</text>
        <dbReference type="EC" id="2.7.13.3"/>
    </reaction>
</comment>
<accession>A0ABV6L111</accession>
<dbReference type="Proteomes" id="UP001589828">
    <property type="component" value="Unassembled WGS sequence"/>
</dbReference>
<dbReference type="EMBL" id="JBHLTS010000004">
    <property type="protein sequence ID" value="MFC0513054.1"/>
    <property type="molecule type" value="Genomic_DNA"/>
</dbReference>
<dbReference type="SUPFAM" id="SSF48452">
    <property type="entry name" value="TPR-like"/>
    <property type="match status" value="2"/>
</dbReference>
<dbReference type="InterPro" id="IPR036890">
    <property type="entry name" value="HATPase_C_sf"/>
</dbReference>
<evidence type="ECO:0000256" key="4">
    <source>
        <dbReference type="ARBA" id="ARBA00022679"/>
    </source>
</evidence>
<dbReference type="SUPFAM" id="SSF55874">
    <property type="entry name" value="ATPase domain of HSP90 chaperone/DNA topoisomerase II/histidine kinase"/>
    <property type="match status" value="1"/>
</dbReference>
<evidence type="ECO:0000256" key="5">
    <source>
        <dbReference type="ARBA" id="ARBA00022741"/>
    </source>
</evidence>
<feature type="domain" description="Histidine kinase/HSP90-like ATPase" evidence="11">
    <location>
        <begin position="643"/>
        <end position="741"/>
    </location>
</feature>
<evidence type="ECO:0000256" key="3">
    <source>
        <dbReference type="ARBA" id="ARBA00022553"/>
    </source>
</evidence>
<dbReference type="InterPro" id="IPR003594">
    <property type="entry name" value="HATPase_dom"/>
</dbReference>
<keyword evidence="4" id="KW-0808">Transferase</keyword>
<keyword evidence="8" id="KW-0175">Coiled coil</keyword>
<protein>
    <recommendedName>
        <fullName evidence="2">histidine kinase</fullName>
        <ecNumber evidence="2">2.7.13.3</ecNumber>
    </recommendedName>
</protein>
<feature type="chain" id="PRO_5046594540" description="histidine kinase" evidence="10">
    <location>
        <begin position="22"/>
        <end position="750"/>
    </location>
</feature>
<keyword evidence="3" id="KW-0597">Phosphoprotein</keyword>
<feature type="transmembrane region" description="Helical" evidence="9">
    <location>
        <begin position="492"/>
        <end position="513"/>
    </location>
</feature>
<keyword evidence="9" id="KW-0812">Transmembrane</keyword>
<keyword evidence="10" id="KW-0732">Signal</keyword>
<keyword evidence="6 12" id="KW-0418">Kinase</keyword>
<feature type="signal peptide" evidence="10">
    <location>
        <begin position="1"/>
        <end position="21"/>
    </location>
</feature>
<evidence type="ECO:0000256" key="8">
    <source>
        <dbReference type="SAM" id="Coils"/>
    </source>
</evidence>
<dbReference type="PANTHER" id="PTHR41523">
    <property type="entry name" value="TWO-COMPONENT SYSTEM SENSOR PROTEIN"/>
    <property type="match status" value="1"/>
</dbReference>
<dbReference type="PANTHER" id="PTHR41523:SF8">
    <property type="entry name" value="ETHYLENE RESPONSE SENSOR PROTEIN"/>
    <property type="match status" value="1"/>
</dbReference>
<dbReference type="Gene3D" id="3.30.565.10">
    <property type="entry name" value="Histidine kinase-like ATPase, C-terminal domain"/>
    <property type="match status" value="1"/>
</dbReference>
<comment type="caution">
    <text evidence="12">The sequence shown here is derived from an EMBL/GenBank/DDBJ whole genome shotgun (WGS) entry which is preliminary data.</text>
</comment>
<keyword evidence="9" id="KW-1133">Transmembrane helix</keyword>